<evidence type="ECO:0000256" key="7">
    <source>
        <dbReference type="ARBA" id="ARBA00046511"/>
    </source>
</evidence>
<dbReference type="VEuPathDB" id="TriTrypDB:ADEAN_000749100"/>
<evidence type="ECO:0000256" key="6">
    <source>
        <dbReference type="ARBA" id="ARBA00034661"/>
    </source>
</evidence>
<dbReference type="GO" id="GO:0004483">
    <property type="term" value="F:methyltransferase cap1 activity"/>
    <property type="evidence" value="ECO:0007669"/>
    <property type="project" value="UniProtKB-EC"/>
</dbReference>
<comment type="subcellular location">
    <subcellularLocation>
        <location evidence="1">Virion</location>
    </subcellularLocation>
</comment>
<dbReference type="SUPFAM" id="SSF53335">
    <property type="entry name" value="S-adenosyl-L-methionine-dependent methyltransferases"/>
    <property type="match status" value="1"/>
</dbReference>
<keyword evidence="9" id="KW-1185">Reference proteome</keyword>
<evidence type="ECO:0000256" key="2">
    <source>
        <dbReference type="ARBA" id="ARBA00011923"/>
    </source>
</evidence>
<evidence type="ECO:0000313" key="8">
    <source>
        <dbReference type="EMBL" id="CAD2219977.1"/>
    </source>
</evidence>
<evidence type="ECO:0000256" key="5">
    <source>
        <dbReference type="ARBA" id="ARBA00022917"/>
    </source>
</evidence>
<evidence type="ECO:0000256" key="4">
    <source>
        <dbReference type="ARBA" id="ARBA00022768"/>
    </source>
</evidence>
<comment type="subunit">
    <text evidence="7">Interacts with poly(A) polymerase catalytic subunit OPG063. Interacts with OPG109 and OPG123; these interactions might help linking transcription to capping and polyadenylation.</text>
</comment>
<dbReference type="EMBL" id="LR877159">
    <property type="protein sequence ID" value="CAD2219977.1"/>
    <property type="molecule type" value="Genomic_DNA"/>
</dbReference>
<keyword evidence="4" id="KW-0251">Elongation factor</keyword>
<evidence type="ECO:0000256" key="1">
    <source>
        <dbReference type="ARBA" id="ARBA00004328"/>
    </source>
</evidence>
<evidence type="ECO:0000256" key="3">
    <source>
        <dbReference type="ARBA" id="ARBA00015701"/>
    </source>
</evidence>
<proteinExistence type="predicted"/>
<dbReference type="Gene3D" id="3.40.50.150">
    <property type="entry name" value="Vaccinia Virus protein VP39"/>
    <property type="match status" value="1"/>
</dbReference>
<accession>A0A7G2CLN5</accession>
<evidence type="ECO:0000313" key="9">
    <source>
        <dbReference type="Proteomes" id="UP000515908"/>
    </source>
</evidence>
<dbReference type="CDD" id="cd20760">
    <property type="entry name" value="capping_2-OMTase_Mimiviridae"/>
    <property type="match status" value="1"/>
</dbReference>
<dbReference type="Proteomes" id="UP000515908">
    <property type="component" value="Chromosome 15"/>
</dbReference>
<dbReference type="Pfam" id="PF01358">
    <property type="entry name" value="PARP_regulatory"/>
    <property type="match status" value="1"/>
</dbReference>
<comment type="function">
    <text evidence="6">Displays methyltransferase, positive regulation of the poly(A) polymerase and transcription elongation activities. Involved in the modification of both mRNA ends and in intermediate and late gene positive transcription elongation. At the mRNAs 5' end, methylates the ribose 2' OH group of the first transcribed nucleotide, thereby producing a 2'-O-methylpurine cap. At the 3' end, functions as a processivity factor which stimulates the activity of the viral poly(A) polymerase OPG063 that creates mRNA's poly(A) tail. In the presence of OPG102, OPG063 does not dissociate from the RNA allowing tail elongation to around 250 adenylates.</text>
</comment>
<gene>
    <name evidence="8" type="ORF">ADEAN_000749100</name>
</gene>
<dbReference type="FunFam" id="3.40.50.150:FF:000744">
    <property type="entry name" value="Poly A polymerase regulatory subunit, putative"/>
    <property type="match status" value="1"/>
</dbReference>
<reference evidence="8 9" key="1">
    <citation type="submission" date="2020-08" db="EMBL/GenBank/DDBJ databases">
        <authorList>
            <person name="Newling K."/>
            <person name="Davey J."/>
            <person name="Forrester S."/>
        </authorList>
    </citation>
    <scope>NUCLEOTIDE SEQUENCE [LARGE SCALE GENOMIC DNA]</scope>
    <source>
        <strain evidence="9">Crithidia deanei Carvalho (ATCC PRA-265)</strain>
    </source>
</reference>
<keyword evidence="5" id="KW-0648">Protein biosynthesis</keyword>
<dbReference type="EC" id="2.1.1.57" evidence="2"/>
<dbReference type="GO" id="GO:0003746">
    <property type="term" value="F:translation elongation factor activity"/>
    <property type="evidence" value="ECO:0007669"/>
    <property type="project" value="UniProtKB-KW"/>
</dbReference>
<dbReference type="InterPro" id="IPR025804">
    <property type="entry name" value="Pox/kineto_cap_MeTfrase"/>
</dbReference>
<protein>
    <recommendedName>
        <fullName evidence="3">Cap-specific mRNA (nucleoside-2'-O-)-methyltransferase</fullName>
        <ecNumber evidence="2">2.1.1.57</ecNumber>
    </recommendedName>
</protein>
<dbReference type="GO" id="GO:0006370">
    <property type="term" value="P:7-methylguanosine mRNA capping"/>
    <property type="evidence" value="ECO:0007669"/>
    <property type="project" value="InterPro"/>
</dbReference>
<dbReference type="PROSITE" id="PS51612">
    <property type="entry name" value="SAM_MT_2O_PK"/>
    <property type="match status" value="1"/>
</dbReference>
<dbReference type="AlphaFoldDB" id="A0A7G2CLN5"/>
<name>A0A7G2CLN5_9TRYP</name>
<dbReference type="InterPro" id="IPR000176">
    <property type="entry name" value="mRNA_MeTrfase-like"/>
</dbReference>
<organism evidence="8 9">
    <name type="scientific">Angomonas deanei</name>
    <dbReference type="NCBI Taxonomy" id="59799"/>
    <lineage>
        <taxon>Eukaryota</taxon>
        <taxon>Discoba</taxon>
        <taxon>Euglenozoa</taxon>
        <taxon>Kinetoplastea</taxon>
        <taxon>Metakinetoplastina</taxon>
        <taxon>Trypanosomatida</taxon>
        <taxon>Trypanosomatidae</taxon>
        <taxon>Strigomonadinae</taxon>
        <taxon>Angomonas</taxon>
    </lineage>
</organism>
<dbReference type="InterPro" id="IPR029063">
    <property type="entry name" value="SAM-dependent_MTases_sf"/>
</dbReference>
<sequence length="414" mass="46878">MFDKSRILSDESPPKVYEPSEASDWKKLTVKGLHYGQRKLLLSEVEVLTVLNSSPSLGGRPILVVYAGAAPGLHIPFLCTMFPQIKMVLIDPAPFSGNLQKLSEDSNGPILELINDVCTDELCIRLSRDYGETYYILFISDIRTGNPSGMKTNVEHTKMMEMDNNLQKSWCFSIRADAALLKFHPPYPAVTDKSSPAYDENDTTPSSITYLDGVLLWGVWAPKSSSEIRLFVNQPFSATADVKERSYNCSEHEQKCYYYNTDSRYAKDCEAERLILQRYIDANLGGTWSCASLSEKISEELGFALFTPLAEGFSEDNARWVSLLYSTRNPANLSMFEQLRSVMTFKAVYHLVSTFKDSDSIPKNEKTDGVELGADFWKVFCRGNFAEAYSFPKFRWNFYSQLFGANKSVGKRRR</sequence>